<feature type="active site" description="Nucleophile" evidence="15">
    <location>
        <position position="9"/>
    </location>
</feature>
<dbReference type="PIRSF" id="PIRSF004682">
    <property type="entry name" value="GmhB"/>
    <property type="match status" value="1"/>
</dbReference>
<dbReference type="InterPro" id="IPR013954">
    <property type="entry name" value="PNK3P"/>
</dbReference>
<evidence type="ECO:0000256" key="3">
    <source>
        <dbReference type="ARBA" id="ARBA00001947"/>
    </source>
</evidence>
<evidence type="ECO:0000256" key="6">
    <source>
        <dbReference type="ARBA" id="ARBA00011245"/>
    </source>
</evidence>
<keyword evidence="10 17" id="KW-0862">Zinc</keyword>
<feature type="binding site" evidence="17">
    <location>
        <position position="9"/>
    </location>
    <ligand>
        <name>Mg(2+)</name>
        <dbReference type="ChEBI" id="CHEBI:18420"/>
    </ligand>
</feature>
<feature type="binding site" evidence="17">
    <location>
        <position position="101"/>
    </location>
    <ligand>
        <name>Zn(2+)</name>
        <dbReference type="ChEBI" id="CHEBI:29105"/>
    </ligand>
</feature>
<comment type="subunit">
    <text evidence="6">Monomer.</text>
</comment>
<protein>
    <recommendedName>
        <fullName evidence="14">D,D-heptose 1,7-bisphosphate phosphatase</fullName>
        <ecNumber evidence="14">3.1.3.-</ecNumber>
    </recommendedName>
</protein>
<dbReference type="PANTHER" id="PTHR42891">
    <property type="entry name" value="D-GLYCERO-BETA-D-MANNO-HEPTOSE-1,7-BISPHOSPHATE 7-PHOSPHATASE"/>
    <property type="match status" value="1"/>
</dbReference>
<dbReference type="PANTHER" id="PTHR42891:SF1">
    <property type="entry name" value="D-GLYCERO-BETA-D-MANNO-HEPTOSE-1,7-BISPHOSPHATE 7-PHOSPHATASE"/>
    <property type="match status" value="1"/>
</dbReference>
<feature type="binding site" evidence="17">
    <location>
        <position position="93"/>
    </location>
    <ligand>
        <name>Zn(2+)</name>
        <dbReference type="ChEBI" id="CHEBI:29105"/>
    </ligand>
</feature>
<evidence type="ECO:0000256" key="2">
    <source>
        <dbReference type="ARBA" id="ARBA00001946"/>
    </source>
</evidence>
<evidence type="ECO:0000313" key="19">
    <source>
        <dbReference type="Proteomes" id="UP001225378"/>
    </source>
</evidence>
<evidence type="ECO:0000313" key="18">
    <source>
        <dbReference type="EMBL" id="XBS21786.1"/>
    </source>
</evidence>
<evidence type="ECO:0000256" key="14">
    <source>
        <dbReference type="PIRNR" id="PIRNR004682"/>
    </source>
</evidence>
<accession>A0AAU7NYY9</accession>
<dbReference type="GO" id="GO:0034200">
    <property type="term" value="F:D-glycero-beta-D-manno-heptose 1,7-bisphosphate 7-phosphatase activity"/>
    <property type="evidence" value="ECO:0007669"/>
    <property type="project" value="UniProtKB-EC"/>
</dbReference>
<comment type="pathway">
    <text evidence="5">Nucleotide-sugar biosynthesis; ADP-L-glycero-beta-D-manno-heptose biosynthesis; ADP-L-glycero-beta-D-manno-heptose from D-glycero-beta-D-manno-heptose 7-phosphate: step 2/4.</text>
</comment>
<keyword evidence="12 14" id="KW-0119">Carbohydrate metabolism</keyword>
<dbReference type="GO" id="GO:0005737">
    <property type="term" value="C:cytoplasm"/>
    <property type="evidence" value="ECO:0007669"/>
    <property type="project" value="UniProtKB-SubCell"/>
</dbReference>
<sequence length="180" mass="19878">MTPRYVLLDRDGVINYDSDQFIKSPQEWQPIPGSLEALALLNEHGYKVVVISNQSGVARGLFDEVALQNIHAKMQDLAADYGANIEAIYYCPHGPEDDCSCRKPKAGMLRQFSQDYQVSLTALPFIGDSLRDIEAAKAVSARPMLVKTGKGCKTLAANPDLNVPVFENLYDAAKFIVKEK</sequence>
<dbReference type="GO" id="GO:0005975">
    <property type="term" value="P:carbohydrate metabolic process"/>
    <property type="evidence" value="ECO:0007669"/>
    <property type="project" value="InterPro"/>
</dbReference>
<dbReference type="EC" id="3.1.3.-" evidence="14"/>
<dbReference type="AlphaFoldDB" id="A0AAU7NYY9"/>
<evidence type="ECO:0000256" key="7">
    <source>
        <dbReference type="ARBA" id="ARBA00022490"/>
    </source>
</evidence>
<evidence type="ECO:0000256" key="1">
    <source>
        <dbReference type="ARBA" id="ARBA00001226"/>
    </source>
</evidence>
<evidence type="ECO:0000256" key="11">
    <source>
        <dbReference type="ARBA" id="ARBA00022842"/>
    </source>
</evidence>
<feature type="site" description="Stabilizes the phosphoryl group" evidence="16">
    <location>
        <position position="52"/>
    </location>
</feature>
<evidence type="ECO:0000256" key="17">
    <source>
        <dbReference type="PIRSR" id="PIRSR004682-4"/>
    </source>
</evidence>
<name>A0AAU7NYY9_9GAMM</name>
<evidence type="ECO:0000256" key="8">
    <source>
        <dbReference type="ARBA" id="ARBA00022723"/>
    </source>
</evidence>
<dbReference type="NCBIfam" id="NF006506">
    <property type="entry name" value="PRK08942.1"/>
    <property type="match status" value="1"/>
</dbReference>
<dbReference type="EMBL" id="CP157743">
    <property type="protein sequence ID" value="XBS21786.1"/>
    <property type="molecule type" value="Genomic_DNA"/>
</dbReference>
<feature type="binding site" evidence="17">
    <location>
        <position position="128"/>
    </location>
    <ligand>
        <name>Mg(2+)</name>
        <dbReference type="ChEBI" id="CHEBI:18420"/>
    </ligand>
</feature>
<feature type="active site" description="Nucleophile" evidence="15">
    <location>
        <position position="11"/>
    </location>
</feature>
<feature type="site" description="Contributes to substrate recognition" evidence="16">
    <location>
        <position position="102"/>
    </location>
</feature>
<comment type="cofactor">
    <cofactor evidence="2 17">
        <name>Mg(2+)</name>
        <dbReference type="ChEBI" id="CHEBI:18420"/>
    </cofactor>
</comment>
<comment type="catalytic activity">
    <reaction evidence="1">
        <text>D-glycero-beta-D-manno-heptose 1,7-bisphosphate + H2O = D-glycero-beta-D-manno-heptose 1-phosphate + phosphate</text>
        <dbReference type="Rhea" id="RHEA:28518"/>
        <dbReference type="ChEBI" id="CHEBI:15377"/>
        <dbReference type="ChEBI" id="CHEBI:43474"/>
        <dbReference type="ChEBI" id="CHEBI:60208"/>
        <dbReference type="ChEBI" id="CHEBI:61593"/>
        <dbReference type="EC" id="3.1.3.82"/>
    </reaction>
</comment>
<dbReference type="Proteomes" id="UP001225378">
    <property type="component" value="Chromosome"/>
</dbReference>
<evidence type="ECO:0000256" key="13">
    <source>
        <dbReference type="ARBA" id="ARBA00061616"/>
    </source>
</evidence>
<dbReference type="FunFam" id="3.40.50.1000:FF:000168">
    <property type="entry name" value="D,D-heptose 1,7-bisphosphate phosphatase"/>
    <property type="match status" value="1"/>
</dbReference>
<dbReference type="InterPro" id="IPR023214">
    <property type="entry name" value="HAD_sf"/>
</dbReference>
<dbReference type="Gene3D" id="3.40.50.1000">
    <property type="entry name" value="HAD superfamily/HAD-like"/>
    <property type="match status" value="1"/>
</dbReference>
<evidence type="ECO:0000256" key="10">
    <source>
        <dbReference type="ARBA" id="ARBA00022833"/>
    </source>
</evidence>
<keyword evidence="11 17" id="KW-0460">Magnesium</keyword>
<comment type="subcellular location">
    <subcellularLocation>
        <location evidence="4 14">Cytoplasm</location>
    </subcellularLocation>
</comment>
<evidence type="ECO:0000256" key="15">
    <source>
        <dbReference type="PIRSR" id="PIRSR004682-1"/>
    </source>
</evidence>
<feature type="site" description="Stabilizes the phosphoryl group" evidence="16">
    <location>
        <position position="103"/>
    </location>
</feature>
<dbReference type="GO" id="GO:0046872">
    <property type="term" value="F:metal ion binding"/>
    <property type="evidence" value="ECO:0007669"/>
    <property type="project" value="UniProtKB-KW"/>
</dbReference>
<dbReference type="NCBIfam" id="TIGR01662">
    <property type="entry name" value="HAD-SF-IIIA"/>
    <property type="match status" value="1"/>
</dbReference>
<evidence type="ECO:0000256" key="9">
    <source>
        <dbReference type="ARBA" id="ARBA00022801"/>
    </source>
</evidence>
<proteinExistence type="inferred from homology"/>
<dbReference type="NCBIfam" id="TIGR01656">
    <property type="entry name" value="Histidinol-ppas"/>
    <property type="match status" value="1"/>
</dbReference>
<reference evidence="18 19" key="1">
    <citation type="journal article" date="2024" name="Microbiology">
        <title>Methylomarinum rosea sp. nov., a novel halophilic methanotrophic bacterium from the hypersaline Lake Elton.</title>
        <authorList>
            <person name="Suleimanov R.Z."/>
            <person name="Oshkin I.Y."/>
            <person name="Danilova O.V."/>
            <person name="Suzina N.E."/>
            <person name="Dedysh S.N."/>
        </authorList>
    </citation>
    <scope>NUCLEOTIDE SEQUENCE [LARGE SCALE GENOMIC DNA]</scope>
    <source>
        <strain evidence="18 19">Ch1-1</strain>
    </source>
</reference>
<dbReference type="InterPro" id="IPR006543">
    <property type="entry name" value="Histidinol-phos"/>
</dbReference>
<evidence type="ECO:0000256" key="12">
    <source>
        <dbReference type="ARBA" id="ARBA00023277"/>
    </source>
</evidence>
<comment type="similarity">
    <text evidence="13 14">Belongs to the gmhB family.</text>
</comment>
<keyword evidence="19" id="KW-1185">Reference proteome</keyword>
<dbReference type="Pfam" id="PF08645">
    <property type="entry name" value="PNK3P"/>
    <property type="match status" value="1"/>
</dbReference>
<feature type="binding site" evidence="17">
    <location>
        <position position="99"/>
    </location>
    <ligand>
        <name>Zn(2+)</name>
        <dbReference type="ChEBI" id="CHEBI:29105"/>
    </ligand>
</feature>
<keyword evidence="9 14" id="KW-0378">Hydrolase</keyword>
<keyword evidence="7 14" id="KW-0963">Cytoplasm</keyword>
<evidence type="ECO:0000256" key="5">
    <source>
        <dbReference type="ARBA" id="ARBA00004708"/>
    </source>
</evidence>
<keyword evidence="8 17" id="KW-0479">Metal-binding</keyword>
<feature type="binding site" evidence="17">
    <location>
        <position position="91"/>
    </location>
    <ligand>
        <name>Zn(2+)</name>
        <dbReference type="ChEBI" id="CHEBI:29105"/>
    </ligand>
</feature>
<gene>
    <name evidence="18" type="primary">gmhB</name>
    <name evidence="18" type="ORF">Q9L42_006590</name>
</gene>
<dbReference type="InterPro" id="IPR004446">
    <property type="entry name" value="Heptose_bisP_phosphatase"/>
</dbReference>
<dbReference type="RefSeq" id="WP_305909220.1">
    <property type="nucleotide sequence ID" value="NZ_CP157743.1"/>
</dbReference>
<dbReference type="KEGG" id="mech:Q9L42_006590"/>
<dbReference type="SUPFAM" id="SSF56784">
    <property type="entry name" value="HAD-like"/>
    <property type="match status" value="1"/>
</dbReference>
<organism evidence="18 19">
    <name type="scientific">Methylomarinum roseum</name>
    <dbReference type="NCBI Taxonomy" id="3067653"/>
    <lineage>
        <taxon>Bacteria</taxon>
        <taxon>Pseudomonadati</taxon>
        <taxon>Pseudomonadota</taxon>
        <taxon>Gammaproteobacteria</taxon>
        <taxon>Methylococcales</taxon>
        <taxon>Methylococcaceae</taxon>
        <taxon>Methylomarinum</taxon>
    </lineage>
</organism>
<evidence type="ECO:0000256" key="16">
    <source>
        <dbReference type="PIRSR" id="PIRSR004682-3"/>
    </source>
</evidence>
<dbReference type="CDD" id="cd07503">
    <property type="entry name" value="HAD_HisB-N"/>
    <property type="match status" value="1"/>
</dbReference>
<evidence type="ECO:0000256" key="4">
    <source>
        <dbReference type="ARBA" id="ARBA00004496"/>
    </source>
</evidence>
<feature type="binding site" evidence="17">
    <location>
        <position position="11"/>
    </location>
    <ligand>
        <name>Mg(2+)</name>
        <dbReference type="ChEBI" id="CHEBI:18420"/>
    </ligand>
</feature>
<dbReference type="InterPro" id="IPR006549">
    <property type="entry name" value="HAD-SF_hydro_IIIA"/>
</dbReference>
<dbReference type="InterPro" id="IPR036412">
    <property type="entry name" value="HAD-like_sf"/>
</dbReference>
<comment type="cofactor">
    <cofactor evidence="3 17">
        <name>Zn(2+)</name>
        <dbReference type="ChEBI" id="CHEBI:29105"/>
    </cofactor>
</comment>